<dbReference type="RefSeq" id="WP_196990457.1">
    <property type="nucleotide sequence ID" value="NZ_JADWYR010000001.1"/>
</dbReference>
<dbReference type="EMBL" id="JADWYR010000001">
    <property type="protein sequence ID" value="MBG9376448.1"/>
    <property type="molecule type" value="Genomic_DNA"/>
</dbReference>
<name>A0A931E7D7_9BACT</name>
<proteinExistence type="predicted"/>
<dbReference type="Proteomes" id="UP000628448">
    <property type="component" value="Unassembled WGS sequence"/>
</dbReference>
<comment type="caution">
    <text evidence="1">The sequence shown here is derived from an EMBL/GenBank/DDBJ whole genome shotgun (WGS) entry which is preliminary data.</text>
</comment>
<protein>
    <submittedName>
        <fullName evidence="1">Uncharacterized protein</fullName>
    </submittedName>
</protein>
<sequence>MAYQMRFLSQAQQQSAGTPATAAKGYTVQVCDATADATGYKCPAHKIFIAQPPAKKLFQYSTSALLRNRPVHERMRPLGVNNKKLFYGN</sequence>
<organism evidence="1 2">
    <name type="scientific">Panacibacter microcysteis</name>
    <dbReference type="NCBI Taxonomy" id="2793269"/>
    <lineage>
        <taxon>Bacteria</taxon>
        <taxon>Pseudomonadati</taxon>
        <taxon>Bacteroidota</taxon>
        <taxon>Chitinophagia</taxon>
        <taxon>Chitinophagales</taxon>
        <taxon>Chitinophagaceae</taxon>
        <taxon>Panacibacter</taxon>
    </lineage>
</organism>
<evidence type="ECO:0000313" key="2">
    <source>
        <dbReference type="Proteomes" id="UP000628448"/>
    </source>
</evidence>
<keyword evidence="2" id="KW-1185">Reference proteome</keyword>
<evidence type="ECO:0000313" key="1">
    <source>
        <dbReference type="EMBL" id="MBG9376448.1"/>
    </source>
</evidence>
<accession>A0A931E7D7</accession>
<reference evidence="1" key="1">
    <citation type="submission" date="2020-11" db="EMBL/GenBank/DDBJ databases">
        <title>Bacterial whole genome sequence for Panacibacter sp. DH6.</title>
        <authorList>
            <person name="Le V."/>
            <person name="Ko S."/>
            <person name="Ahn C.-Y."/>
            <person name="Oh H.-M."/>
        </authorList>
    </citation>
    <scope>NUCLEOTIDE SEQUENCE</scope>
    <source>
        <strain evidence="1">DH6</strain>
    </source>
</reference>
<gene>
    <name evidence="1" type="ORF">I5907_09400</name>
</gene>
<dbReference type="AlphaFoldDB" id="A0A931E7D7"/>